<feature type="domain" description="C2H2-type" evidence="15">
    <location>
        <begin position="233"/>
        <end position="264"/>
    </location>
</feature>
<evidence type="ECO:0000256" key="1">
    <source>
        <dbReference type="ARBA" id="ARBA00004123"/>
    </source>
</evidence>
<feature type="domain" description="C2H2-type" evidence="15">
    <location>
        <begin position="175"/>
        <end position="202"/>
    </location>
</feature>
<dbReference type="GO" id="GO:0000981">
    <property type="term" value="F:DNA-binding transcription factor activity, RNA polymerase II-specific"/>
    <property type="evidence" value="ECO:0007669"/>
    <property type="project" value="TreeGrafter"/>
</dbReference>
<dbReference type="FunFam" id="3.30.160.60:FF:000310">
    <property type="entry name" value="GLIS family zinc finger 2"/>
    <property type="match status" value="1"/>
</dbReference>
<dbReference type="OrthoDB" id="3214149at2759"/>
<keyword evidence="17" id="KW-1185">Reference proteome</keyword>
<feature type="domain" description="C2H2-type" evidence="15">
    <location>
        <begin position="203"/>
        <end position="232"/>
    </location>
</feature>
<dbReference type="PANTHER" id="PTHR45718">
    <property type="entry name" value="TRANSCRIPTIONAL ACTIVATOR CUBITUS INTERRUPTUS"/>
    <property type="match status" value="1"/>
</dbReference>
<dbReference type="InterPro" id="IPR013087">
    <property type="entry name" value="Znf_C2H2_type"/>
</dbReference>
<organism evidence="16 17">
    <name type="scientific">Hermetia illucens</name>
    <name type="common">Black soldier fly</name>
    <dbReference type="NCBI Taxonomy" id="343691"/>
    <lineage>
        <taxon>Eukaryota</taxon>
        <taxon>Metazoa</taxon>
        <taxon>Ecdysozoa</taxon>
        <taxon>Arthropoda</taxon>
        <taxon>Hexapoda</taxon>
        <taxon>Insecta</taxon>
        <taxon>Pterygota</taxon>
        <taxon>Neoptera</taxon>
        <taxon>Endopterygota</taxon>
        <taxon>Diptera</taxon>
        <taxon>Brachycera</taxon>
        <taxon>Stratiomyomorpha</taxon>
        <taxon>Stratiomyidae</taxon>
        <taxon>Hermetiinae</taxon>
        <taxon>Hermetia</taxon>
    </lineage>
</organism>
<protein>
    <recommendedName>
        <fullName evidence="15">C2H2-type domain-containing protein</fullName>
    </recommendedName>
</protein>
<dbReference type="GO" id="GO:0000122">
    <property type="term" value="P:negative regulation of transcription by RNA polymerase II"/>
    <property type="evidence" value="ECO:0007669"/>
    <property type="project" value="UniProtKB-ARBA"/>
</dbReference>
<keyword evidence="5" id="KW-0479">Metal-binding</keyword>
<evidence type="ECO:0000256" key="7">
    <source>
        <dbReference type="ARBA" id="ARBA00022771"/>
    </source>
</evidence>
<dbReference type="InParanoid" id="A0A7R8UD88"/>
<dbReference type="PANTHER" id="PTHR45718:SF8">
    <property type="entry name" value="GLIS FAMILY ZINC FINGER 2"/>
    <property type="match status" value="1"/>
</dbReference>
<dbReference type="PROSITE" id="PS50157">
    <property type="entry name" value="ZINC_FINGER_C2H2_2"/>
    <property type="match status" value="5"/>
</dbReference>
<keyword evidence="7 13" id="KW-0863">Zinc-finger</keyword>
<comment type="similarity">
    <text evidence="2">Belongs to the GLI C2H2-type zinc-finger protein family.</text>
</comment>
<evidence type="ECO:0000256" key="13">
    <source>
        <dbReference type="PROSITE-ProRule" id="PRU00042"/>
    </source>
</evidence>
<evidence type="ECO:0000256" key="9">
    <source>
        <dbReference type="ARBA" id="ARBA00023015"/>
    </source>
</evidence>
<dbReference type="Pfam" id="PF00096">
    <property type="entry name" value="zf-C2H2"/>
    <property type="match status" value="3"/>
</dbReference>
<dbReference type="InterPro" id="IPR048420">
    <property type="entry name" value="Zap1-like_Znf1"/>
</dbReference>
<dbReference type="Gene3D" id="3.30.160.60">
    <property type="entry name" value="Classic Zinc Finger"/>
    <property type="match status" value="5"/>
</dbReference>
<dbReference type="AlphaFoldDB" id="A0A7R8UD88"/>
<evidence type="ECO:0000256" key="5">
    <source>
        <dbReference type="ARBA" id="ARBA00022723"/>
    </source>
</evidence>
<keyword evidence="8" id="KW-0862">Zinc</keyword>
<keyword evidence="4" id="KW-0678">Repressor</keyword>
<accession>A0A7R8UD88</accession>
<dbReference type="GO" id="GO:0005634">
    <property type="term" value="C:nucleus"/>
    <property type="evidence" value="ECO:0007669"/>
    <property type="project" value="UniProtKB-SubCell"/>
</dbReference>
<keyword evidence="12" id="KW-0539">Nucleus</keyword>
<feature type="region of interest" description="Disordered" evidence="14">
    <location>
        <begin position="42"/>
        <end position="79"/>
    </location>
</feature>
<evidence type="ECO:0000256" key="10">
    <source>
        <dbReference type="ARBA" id="ARBA00023125"/>
    </source>
</evidence>
<dbReference type="GO" id="GO:0008270">
    <property type="term" value="F:zinc ion binding"/>
    <property type="evidence" value="ECO:0007669"/>
    <property type="project" value="UniProtKB-KW"/>
</dbReference>
<dbReference type="InterPro" id="IPR043359">
    <property type="entry name" value="GLI-like"/>
</dbReference>
<evidence type="ECO:0000313" key="17">
    <source>
        <dbReference type="Proteomes" id="UP000594454"/>
    </source>
</evidence>
<proteinExistence type="inferred from homology"/>
<evidence type="ECO:0000256" key="12">
    <source>
        <dbReference type="ARBA" id="ARBA00023242"/>
    </source>
</evidence>
<evidence type="ECO:0000313" key="16">
    <source>
        <dbReference type="EMBL" id="CAD7078424.1"/>
    </source>
</evidence>
<dbReference type="InterPro" id="IPR056436">
    <property type="entry name" value="Znf-C2H2_ZIC1-5/GLI1-3-like"/>
</dbReference>
<name>A0A7R8UD88_HERIL</name>
<evidence type="ECO:0000256" key="2">
    <source>
        <dbReference type="ARBA" id="ARBA00010831"/>
    </source>
</evidence>
<feature type="domain" description="C2H2-type" evidence="15">
    <location>
        <begin position="142"/>
        <end position="174"/>
    </location>
</feature>
<keyword evidence="10" id="KW-0238">DNA-binding</keyword>
<evidence type="ECO:0000256" key="4">
    <source>
        <dbReference type="ARBA" id="ARBA00022491"/>
    </source>
</evidence>
<evidence type="ECO:0000259" key="15">
    <source>
        <dbReference type="PROSITE" id="PS50157"/>
    </source>
</evidence>
<dbReference type="SUPFAM" id="SSF57667">
    <property type="entry name" value="beta-beta-alpha zinc fingers"/>
    <property type="match status" value="3"/>
</dbReference>
<evidence type="ECO:0000256" key="6">
    <source>
        <dbReference type="ARBA" id="ARBA00022737"/>
    </source>
</evidence>
<evidence type="ECO:0000256" key="3">
    <source>
        <dbReference type="ARBA" id="ARBA00022473"/>
    </source>
</evidence>
<evidence type="ECO:0000256" key="14">
    <source>
        <dbReference type="SAM" id="MobiDB-lite"/>
    </source>
</evidence>
<dbReference type="Proteomes" id="UP000594454">
    <property type="component" value="Chromosome 1"/>
</dbReference>
<comment type="subcellular location">
    <subcellularLocation>
        <location evidence="1">Nucleus</location>
    </subcellularLocation>
</comment>
<keyword evidence="9" id="KW-0805">Transcription regulation</keyword>
<dbReference type="EMBL" id="LR899009">
    <property type="protein sequence ID" value="CAD7078424.1"/>
    <property type="molecule type" value="Genomic_DNA"/>
</dbReference>
<dbReference type="Pfam" id="PF21816">
    <property type="entry name" value="Zap1_zf1"/>
    <property type="match status" value="1"/>
</dbReference>
<keyword evidence="3" id="KW-0217">Developmental protein</keyword>
<sequence length="404" mass="46571">MEFLSYNAYRRPYTLTPPWSEYPPFIGLSKYEGHYQFIQDDYPQFPTPPHSTSPPTLYLDPSHSEKDRDISSAAPESSRTTSVIMRVADKSIVEVRPKSTNIEVEEEFVCRWLNCSKMFDTLESLAAHVTQTHAVASGDGLYYCKWEGCSRMERGFNARYKMLVHVRTHTKEKPHQCPQCEKSFSRAENLKIHTRSHSGEKPYVCPVEGCTKAYSNSSDRFKHTRTHLTEKPYVCKVPGCQKRYTDPSSLRKHVKTFKHTSLIEENKAKAQSGDHLVDQTPPKETGAYRISRDSEEAQPRIPYPEFTSRLIERTPPCSCSYECLNSYQHPEMYKLDGYYDGVFLSYDRRFHISDDAVSPAPPAPYWGVQSKIVDTHCMMEPMDLDMDMDVPLDLSVHRHTTGHR</sequence>
<dbReference type="PROSITE" id="PS00028">
    <property type="entry name" value="ZINC_FINGER_C2H2_1"/>
    <property type="match status" value="4"/>
</dbReference>
<dbReference type="FunFam" id="3.30.160.60:FF:000357">
    <property type="entry name" value="GLIS family zinc finger 2"/>
    <property type="match status" value="1"/>
</dbReference>
<reference evidence="16 17" key="1">
    <citation type="submission" date="2020-11" db="EMBL/GenBank/DDBJ databases">
        <authorList>
            <person name="Wallbank WR R."/>
            <person name="Pardo Diaz C."/>
            <person name="Kozak K."/>
            <person name="Martin S."/>
            <person name="Jiggins C."/>
            <person name="Moest M."/>
            <person name="Warren A I."/>
            <person name="Generalovic N T."/>
            <person name="Byers J.R.P. K."/>
            <person name="Montejo-Kovacevich G."/>
            <person name="Yen C E."/>
        </authorList>
    </citation>
    <scope>NUCLEOTIDE SEQUENCE [LARGE SCALE GENOMIC DNA]</scope>
</reference>
<keyword evidence="6" id="KW-0677">Repeat</keyword>
<dbReference type="Pfam" id="PF23561">
    <property type="entry name" value="zf-C2H2_15"/>
    <property type="match status" value="1"/>
</dbReference>
<evidence type="ECO:0000256" key="8">
    <source>
        <dbReference type="ARBA" id="ARBA00022833"/>
    </source>
</evidence>
<dbReference type="FunFam" id="3.30.160.60:FF:000019">
    <property type="entry name" value="GLI family zinc finger 3"/>
    <property type="match status" value="1"/>
</dbReference>
<feature type="domain" description="C2H2-type" evidence="15">
    <location>
        <begin position="108"/>
        <end position="134"/>
    </location>
</feature>
<evidence type="ECO:0000256" key="11">
    <source>
        <dbReference type="ARBA" id="ARBA00023163"/>
    </source>
</evidence>
<dbReference type="InterPro" id="IPR036236">
    <property type="entry name" value="Znf_C2H2_sf"/>
</dbReference>
<dbReference type="FunFam" id="3.30.160.60:FF:000359">
    <property type="entry name" value="GLIS family zinc finger 2"/>
    <property type="match status" value="1"/>
</dbReference>
<dbReference type="SMART" id="SM00355">
    <property type="entry name" value="ZnF_C2H2"/>
    <property type="match status" value="5"/>
</dbReference>
<gene>
    <name evidence="16" type="ORF">HERILL_LOCUS1692</name>
</gene>
<dbReference type="GO" id="GO:0000978">
    <property type="term" value="F:RNA polymerase II cis-regulatory region sequence-specific DNA binding"/>
    <property type="evidence" value="ECO:0007669"/>
    <property type="project" value="TreeGrafter"/>
</dbReference>
<keyword evidence="11" id="KW-0804">Transcription</keyword>